<keyword evidence="4" id="KW-0479">Metal-binding</keyword>
<comment type="caution">
    <text evidence="9">The sequence shown here is derived from an EMBL/GenBank/DDBJ whole genome shotgun (WGS) entry which is preliminary data.</text>
</comment>
<comment type="subcellular location">
    <subcellularLocation>
        <location evidence="1">Cytoplasm</location>
    </subcellularLocation>
</comment>
<dbReference type="PANTHER" id="PTHR42891:SF1">
    <property type="entry name" value="D-GLYCERO-BETA-D-MANNO-HEPTOSE-1,7-BISPHOSPHATE 7-PHOSPHATASE"/>
    <property type="match status" value="1"/>
</dbReference>
<dbReference type="InterPro" id="IPR036412">
    <property type="entry name" value="HAD-like_sf"/>
</dbReference>
<feature type="compositionally biased region" description="Basic and acidic residues" evidence="8">
    <location>
        <begin position="204"/>
        <end position="221"/>
    </location>
</feature>
<sequence>MQRALFLDRDGTLVQPSHYPSQPEQLCLYPNIAAELQTLQRMGLLLIVITNQSGIARGYFTEADLQCMHEYLRTQFAAQGVFLDAIYHCPHHPDGIISELSFRCDCRKPQPGMLLHAAADHNIDLHHSWFVGDILDDVEAGNRAGCRTVLVDLGTEQAPTHFLRCPTFVGRDTCHALQTIRTIEELHPELDLLYRPASWQPATRENKQEATSKPEEGVCPR</sequence>
<keyword evidence="5" id="KW-0378">Hydrolase</keyword>
<keyword evidence="3" id="KW-0963">Cytoplasm</keyword>
<proteinExistence type="inferred from homology"/>
<dbReference type="InterPro" id="IPR023214">
    <property type="entry name" value="HAD_sf"/>
</dbReference>
<dbReference type="Pfam" id="PF13242">
    <property type="entry name" value="Hydrolase_like"/>
    <property type="match status" value="1"/>
</dbReference>
<dbReference type="GO" id="GO:0016791">
    <property type="term" value="F:phosphatase activity"/>
    <property type="evidence" value="ECO:0007669"/>
    <property type="project" value="InterPro"/>
</dbReference>
<comment type="similarity">
    <text evidence="2">Belongs to the GmhB family.</text>
</comment>
<gene>
    <name evidence="9" type="ORF">KSF_047470</name>
</gene>
<dbReference type="Gene3D" id="3.40.50.1000">
    <property type="entry name" value="HAD superfamily/HAD-like"/>
    <property type="match status" value="1"/>
</dbReference>
<dbReference type="RefSeq" id="WP_220205413.1">
    <property type="nucleotide sequence ID" value="NZ_BNJK01000001.1"/>
</dbReference>
<evidence type="ECO:0000256" key="2">
    <source>
        <dbReference type="ARBA" id="ARBA00005628"/>
    </source>
</evidence>
<dbReference type="InterPro" id="IPR006543">
    <property type="entry name" value="Histidinol-phos"/>
</dbReference>
<dbReference type="Proteomes" id="UP000597444">
    <property type="component" value="Unassembled WGS sequence"/>
</dbReference>
<evidence type="ECO:0000256" key="6">
    <source>
        <dbReference type="ARBA" id="ARBA00023277"/>
    </source>
</evidence>
<keyword evidence="10" id="KW-1185">Reference proteome</keyword>
<dbReference type="NCBIfam" id="TIGR01656">
    <property type="entry name" value="Histidinol-ppas"/>
    <property type="match status" value="1"/>
</dbReference>
<evidence type="ECO:0000313" key="9">
    <source>
        <dbReference type="EMBL" id="GHO94699.1"/>
    </source>
</evidence>
<dbReference type="EMBL" id="BNJK01000001">
    <property type="protein sequence ID" value="GHO94699.1"/>
    <property type="molecule type" value="Genomic_DNA"/>
</dbReference>
<feature type="region of interest" description="Disordered" evidence="8">
    <location>
        <begin position="200"/>
        <end position="221"/>
    </location>
</feature>
<name>A0A8J3INA8_9CHLR</name>
<dbReference type="AlphaFoldDB" id="A0A8J3INA8"/>
<evidence type="ECO:0000256" key="4">
    <source>
        <dbReference type="ARBA" id="ARBA00022723"/>
    </source>
</evidence>
<accession>A0A8J3INA8</accession>
<evidence type="ECO:0000256" key="3">
    <source>
        <dbReference type="ARBA" id="ARBA00022490"/>
    </source>
</evidence>
<organism evidence="9 10">
    <name type="scientific">Reticulibacter mediterranei</name>
    <dbReference type="NCBI Taxonomy" id="2778369"/>
    <lineage>
        <taxon>Bacteria</taxon>
        <taxon>Bacillati</taxon>
        <taxon>Chloroflexota</taxon>
        <taxon>Ktedonobacteria</taxon>
        <taxon>Ktedonobacterales</taxon>
        <taxon>Reticulibacteraceae</taxon>
        <taxon>Reticulibacter</taxon>
    </lineage>
</organism>
<dbReference type="SUPFAM" id="SSF56784">
    <property type="entry name" value="HAD-like"/>
    <property type="match status" value="1"/>
</dbReference>
<evidence type="ECO:0000256" key="1">
    <source>
        <dbReference type="ARBA" id="ARBA00004496"/>
    </source>
</evidence>
<evidence type="ECO:0000256" key="7">
    <source>
        <dbReference type="ARBA" id="ARBA00031828"/>
    </source>
</evidence>
<dbReference type="NCBIfam" id="TIGR01662">
    <property type="entry name" value="HAD-SF-IIIA"/>
    <property type="match status" value="1"/>
</dbReference>
<dbReference type="PANTHER" id="PTHR42891">
    <property type="entry name" value="D-GLYCERO-BETA-D-MANNO-HEPTOSE-1,7-BISPHOSPHATE 7-PHOSPHATASE"/>
    <property type="match status" value="1"/>
</dbReference>
<protein>
    <recommendedName>
        <fullName evidence="7">D,D-heptose 1,7-bisphosphate phosphatase</fullName>
    </recommendedName>
</protein>
<dbReference type="GO" id="GO:0005737">
    <property type="term" value="C:cytoplasm"/>
    <property type="evidence" value="ECO:0007669"/>
    <property type="project" value="UniProtKB-SubCell"/>
</dbReference>
<evidence type="ECO:0000256" key="8">
    <source>
        <dbReference type="SAM" id="MobiDB-lite"/>
    </source>
</evidence>
<dbReference type="GO" id="GO:0046872">
    <property type="term" value="F:metal ion binding"/>
    <property type="evidence" value="ECO:0007669"/>
    <property type="project" value="UniProtKB-KW"/>
</dbReference>
<dbReference type="GO" id="GO:0005975">
    <property type="term" value="P:carbohydrate metabolic process"/>
    <property type="evidence" value="ECO:0007669"/>
    <property type="project" value="InterPro"/>
</dbReference>
<keyword evidence="6" id="KW-0119">Carbohydrate metabolism</keyword>
<dbReference type="InterPro" id="IPR006549">
    <property type="entry name" value="HAD-SF_hydro_IIIA"/>
</dbReference>
<dbReference type="CDD" id="cd07503">
    <property type="entry name" value="HAD_HisB-N"/>
    <property type="match status" value="1"/>
</dbReference>
<evidence type="ECO:0000313" key="10">
    <source>
        <dbReference type="Proteomes" id="UP000597444"/>
    </source>
</evidence>
<evidence type="ECO:0000256" key="5">
    <source>
        <dbReference type="ARBA" id="ARBA00022801"/>
    </source>
</evidence>
<dbReference type="InterPro" id="IPR004446">
    <property type="entry name" value="Heptose_bisP_phosphatase"/>
</dbReference>
<reference evidence="9" key="1">
    <citation type="submission" date="2020-10" db="EMBL/GenBank/DDBJ databases">
        <title>Taxonomic study of unclassified bacteria belonging to the class Ktedonobacteria.</title>
        <authorList>
            <person name="Yabe S."/>
            <person name="Wang C.M."/>
            <person name="Zheng Y."/>
            <person name="Sakai Y."/>
            <person name="Cavaletti L."/>
            <person name="Monciardini P."/>
            <person name="Donadio S."/>
        </authorList>
    </citation>
    <scope>NUCLEOTIDE SEQUENCE</scope>
    <source>
        <strain evidence="9">ID150040</strain>
    </source>
</reference>